<evidence type="ECO:0000256" key="4">
    <source>
        <dbReference type="ARBA" id="ARBA00023136"/>
    </source>
</evidence>
<reference evidence="8" key="1">
    <citation type="journal article" date="2013" name="J. Plant Res.">
        <title>Effect of fungi and light on seed germination of three Opuntia species from semiarid lands of central Mexico.</title>
        <authorList>
            <person name="Delgado-Sanchez P."/>
            <person name="Jimenez-Bremont J.F."/>
            <person name="Guerrero-Gonzalez Mde L."/>
            <person name="Flores J."/>
        </authorList>
    </citation>
    <scope>NUCLEOTIDE SEQUENCE</scope>
    <source>
        <tissue evidence="8">Cladode</tissue>
    </source>
</reference>
<keyword evidence="4 6" id="KW-0472">Membrane</keyword>
<keyword evidence="3 6" id="KW-1133">Transmembrane helix</keyword>
<feature type="transmembrane region" description="Helical" evidence="6">
    <location>
        <begin position="183"/>
        <end position="204"/>
    </location>
</feature>
<proteinExistence type="predicted"/>
<feature type="domain" description="Sugar phosphate transporter" evidence="7">
    <location>
        <begin position="56"/>
        <end position="199"/>
    </location>
</feature>
<comment type="subcellular location">
    <subcellularLocation>
        <location evidence="1">Membrane</location>
        <topology evidence="1">Multi-pass membrane protein</topology>
    </subcellularLocation>
</comment>
<dbReference type="InterPro" id="IPR004853">
    <property type="entry name" value="Sugar_P_trans_dom"/>
</dbReference>
<organism evidence="8">
    <name type="scientific">Opuntia streptacantha</name>
    <name type="common">Prickly pear cactus</name>
    <name type="synonym">Opuntia cardona</name>
    <dbReference type="NCBI Taxonomy" id="393608"/>
    <lineage>
        <taxon>Eukaryota</taxon>
        <taxon>Viridiplantae</taxon>
        <taxon>Streptophyta</taxon>
        <taxon>Embryophyta</taxon>
        <taxon>Tracheophyta</taxon>
        <taxon>Spermatophyta</taxon>
        <taxon>Magnoliopsida</taxon>
        <taxon>eudicotyledons</taxon>
        <taxon>Gunneridae</taxon>
        <taxon>Pentapetalae</taxon>
        <taxon>Caryophyllales</taxon>
        <taxon>Cactineae</taxon>
        <taxon>Cactaceae</taxon>
        <taxon>Opuntioideae</taxon>
        <taxon>Opuntia</taxon>
    </lineage>
</organism>
<dbReference type="PANTHER" id="PTHR11132">
    <property type="entry name" value="SOLUTE CARRIER FAMILY 35"/>
    <property type="match status" value="1"/>
</dbReference>
<dbReference type="EMBL" id="GISG01047686">
    <property type="protein sequence ID" value="MBA4624449.1"/>
    <property type="molecule type" value="Transcribed_RNA"/>
</dbReference>
<evidence type="ECO:0000256" key="5">
    <source>
        <dbReference type="SAM" id="MobiDB-lite"/>
    </source>
</evidence>
<evidence type="ECO:0000256" key="6">
    <source>
        <dbReference type="SAM" id="Phobius"/>
    </source>
</evidence>
<keyword evidence="2 6" id="KW-0812">Transmembrane</keyword>
<feature type="region of interest" description="Disordered" evidence="5">
    <location>
        <begin position="1"/>
        <end position="20"/>
    </location>
</feature>
<protein>
    <recommendedName>
        <fullName evidence="7">Sugar phosphate transporter domain-containing protein</fullName>
    </recommendedName>
</protein>
<dbReference type="Pfam" id="PF03151">
    <property type="entry name" value="TPT"/>
    <property type="match status" value="1"/>
</dbReference>
<reference evidence="8" key="2">
    <citation type="submission" date="2020-07" db="EMBL/GenBank/DDBJ databases">
        <authorList>
            <person name="Vera ALvarez R."/>
            <person name="Arias-Moreno D.M."/>
            <person name="Jimenez-Jacinto V."/>
            <person name="Jimenez-Bremont J.F."/>
            <person name="Swaminathan K."/>
            <person name="Moose S.P."/>
            <person name="Guerrero-Gonzalez M.L."/>
            <person name="Marino-Ramirez L."/>
            <person name="Landsman D."/>
            <person name="Rodriguez-Kessler M."/>
            <person name="Delgado-Sanchez P."/>
        </authorList>
    </citation>
    <scope>NUCLEOTIDE SEQUENCE</scope>
    <source>
        <tissue evidence="8">Cladode</tissue>
    </source>
</reference>
<evidence type="ECO:0000256" key="3">
    <source>
        <dbReference type="ARBA" id="ARBA00022989"/>
    </source>
</evidence>
<feature type="transmembrane region" description="Helical" evidence="6">
    <location>
        <begin position="148"/>
        <end position="171"/>
    </location>
</feature>
<dbReference type="GO" id="GO:0016020">
    <property type="term" value="C:membrane"/>
    <property type="evidence" value="ECO:0007669"/>
    <property type="project" value="UniProtKB-SubCell"/>
</dbReference>
<feature type="transmembrane region" description="Helical" evidence="6">
    <location>
        <begin position="54"/>
        <end position="74"/>
    </location>
</feature>
<evidence type="ECO:0000313" key="8">
    <source>
        <dbReference type="EMBL" id="MBA4624449.1"/>
    </source>
</evidence>
<evidence type="ECO:0000256" key="2">
    <source>
        <dbReference type="ARBA" id="ARBA00022692"/>
    </source>
</evidence>
<accession>A0A7C9CYW8</accession>
<evidence type="ECO:0000256" key="1">
    <source>
        <dbReference type="ARBA" id="ARBA00004141"/>
    </source>
</evidence>
<name>A0A7C9CYW8_OPUST</name>
<evidence type="ECO:0000259" key="7">
    <source>
        <dbReference type="Pfam" id="PF03151"/>
    </source>
</evidence>
<sequence length="209" mass="23299">MDRNGELNGSEGTRNGVEKYVPFDVENRIDGEKNESSNDVSVGDSKSEVSAANVLKTLFFILVWYTFSLFLTLYNKSLLGDDMGRFPAPLLMNTIHFGMQAVLSKAITWIWWERFHKDVHVTWRDYVSKVVPTALATALDINLSNASLVFISVTFATMCKSASPIFLLLFAFALRLESPSLKLFGIILVISVGILLTGMCYELSQILAV</sequence>
<dbReference type="InterPro" id="IPR050186">
    <property type="entry name" value="TPT_transporter"/>
</dbReference>
<dbReference type="AlphaFoldDB" id="A0A7C9CYW8"/>